<sequence length="421" mass="46335">MLIKGVALFMKKLIKGLLAGIIALTTVGGIPVHEVQASGGFKDVPANHWAKSAIDSAVKKGYFKGYGDGTFRPNANITRAEFAALMARVSNNESKSSQGTYPDIKGHWAESAIQQATTKGFISAADYKNGFKPGTALTRREMAKWMASGLAAKNDDFKQALSDTKDTLVPVAEYFKGGLNKADYPYVSVALGTGLMAGYPDGSFGPGKTTTRAEVAVILARYVNVQNKDPEEFQDLREMREVGLTGTNLTTATPYRYSKISGTDKLTSFDRIKDKPYKMMYNRGMMTVHRMIVVEADSTKKPKNLYGKMFIDKEFTWSIQDGAYNTFLEATVIPNDNTSLSNAAFPTSTLYNFTQGRGFESGTIIKYGLTVLPKSDNFLTTGFFKKDVPRRFWMHRYLDDNGGEMGSGNTLVMFGPPYTPQ</sequence>
<feature type="domain" description="SLH" evidence="1">
    <location>
        <begin position="170"/>
        <end position="233"/>
    </location>
</feature>
<evidence type="ECO:0000259" key="1">
    <source>
        <dbReference type="PROSITE" id="PS51272"/>
    </source>
</evidence>
<evidence type="ECO:0000313" key="3">
    <source>
        <dbReference type="Proteomes" id="UP000435177"/>
    </source>
</evidence>
<feature type="domain" description="SLH" evidence="1">
    <location>
        <begin position="37"/>
        <end position="100"/>
    </location>
</feature>
<name>A0ABW9SU24_9BACL</name>
<protein>
    <submittedName>
        <fullName evidence="2">S-layer homology domain-containing protein</fullName>
    </submittedName>
</protein>
<dbReference type="PANTHER" id="PTHR43308:SF5">
    <property type="entry name" value="S-LAYER PROTEIN _ PEPTIDOGLYCAN ENDO-BETA-N-ACETYLGLUCOSAMINIDASE"/>
    <property type="match status" value="1"/>
</dbReference>
<dbReference type="PANTHER" id="PTHR43308">
    <property type="entry name" value="OUTER MEMBRANE PROTEIN ALPHA-RELATED"/>
    <property type="match status" value="1"/>
</dbReference>
<dbReference type="InterPro" id="IPR051465">
    <property type="entry name" value="Cell_Envelope_Struct_Comp"/>
</dbReference>
<reference evidence="2 3" key="1">
    <citation type="submission" date="2019-11" db="EMBL/GenBank/DDBJ databases">
        <title>Draft genome sequences of five Paenibacillus species of dairy origin.</title>
        <authorList>
            <person name="Olajide A.M."/>
            <person name="Chen S."/>
            <person name="Lapointe G."/>
        </authorList>
    </citation>
    <scope>NUCLEOTIDE SEQUENCE [LARGE SCALE GENOMIC DNA]</scope>
    <source>
        <strain evidence="2 3">3CS1</strain>
    </source>
</reference>
<comment type="caution">
    <text evidence="2">The sequence shown here is derived from an EMBL/GenBank/DDBJ whole genome shotgun (WGS) entry which is preliminary data.</text>
</comment>
<proteinExistence type="predicted"/>
<dbReference type="Pfam" id="PF00395">
    <property type="entry name" value="SLH"/>
    <property type="match status" value="3"/>
</dbReference>
<dbReference type="PROSITE" id="PS51272">
    <property type="entry name" value="SLH"/>
    <property type="match status" value="3"/>
</dbReference>
<dbReference type="Proteomes" id="UP000435177">
    <property type="component" value="Unassembled WGS sequence"/>
</dbReference>
<gene>
    <name evidence="2" type="ORF">GNP94_00455</name>
</gene>
<feature type="domain" description="SLH" evidence="1">
    <location>
        <begin position="101"/>
        <end position="160"/>
    </location>
</feature>
<dbReference type="InterPro" id="IPR001119">
    <property type="entry name" value="SLH_dom"/>
</dbReference>
<organism evidence="2 3">
    <name type="scientific">Paenibacillus campinasensis</name>
    <dbReference type="NCBI Taxonomy" id="66347"/>
    <lineage>
        <taxon>Bacteria</taxon>
        <taxon>Bacillati</taxon>
        <taxon>Bacillota</taxon>
        <taxon>Bacilli</taxon>
        <taxon>Bacillales</taxon>
        <taxon>Paenibacillaceae</taxon>
        <taxon>Paenibacillus</taxon>
    </lineage>
</organism>
<dbReference type="EMBL" id="WOAA01000001">
    <property type="protein sequence ID" value="MUG64473.1"/>
    <property type="molecule type" value="Genomic_DNA"/>
</dbReference>
<evidence type="ECO:0000313" key="2">
    <source>
        <dbReference type="EMBL" id="MUG64473.1"/>
    </source>
</evidence>
<accession>A0ABW9SU24</accession>
<keyword evidence="3" id="KW-1185">Reference proteome</keyword>